<accession>A0ABR7IFZ4</accession>
<gene>
    <name evidence="8" type="ORF">H8Z82_03605</name>
</gene>
<feature type="transmembrane region" description="Helical" evidence="6">
    <location>
        <begin position="27"/>
        <end position="45"/>
    </location>
</feature>
<name>A0ABR7IFZ4_9FIRM</name>
<dbReference type="EMBL" id="JACOQG010000003">
    <property type="protein sequence ID" value="MBC5778758.1"/>
    <property type="molecule type" value="Genomic_DNA"/>
</dbReference>
<evidence type="ECO:0000256" key="3">
    <source>
        <dbReference type="ARBA" id="ARBA00022989"/>
    </source>
</evidence>
<dbReference type="PANTHER" id="PTHR31247">
    <property type="entry name" value="TRANSMEMBRANE PROTEIN 198 FAMILY MEMBER"/>
    <property type="match status" value="1"/>
</dbReference>
<protein>
    <submittedName>
        <fullName evidence="8">TMEM198/TM7SF3 family protein</fullName>
    </submittedName>
</protein>
<dbReference type="Proteomes" id="UP000649826">
    <property type="component" value="Unassembled WGS sequence"/>
</dbReference>
<evidence type="ECO:0000256" key="1">
    <source>
        <dbReference type="ARBA" id="ARBA00004141"/>
    </source>
</evidence>
<keyword evidence="3 6" id="KW-1133">Transmembrane helix</keyword>
<feature type="transmembrane region" description="Helical" evidence="6">
    <location>
        <begin position="175"/>
        <end position="196"/>
    </location>
</feature>
<dbReference type="RefSeq" id="WP_186994267.1">
    <property type="nucleotide sequence ID" value="NZ_JACOQG010000003.1"/>
</dbReference>
<keyword evidence="4 6" id="KW-0472">Membrane</keyword>
<dbReference type="PANTHER" id="PTHR31247:SF5">
    <property type="entry name" value="DUF4203 DOMAIN-CONTAINING PROTEIN"/>
    <property type="match status" value="1"/>
</dbReference>
<proteinExistence type="predicted"/>
<dbReference type="Pfam" id="PF13886">
    <property type="entry name" value="TM7S3_TM198"/>
    <property type="match status" value="1"/>
</dbReference>
<dbReference type="InterPro" id="IPR040236">
    <property type="entry name" value="TMEM198"/>
</dbReference>
<feature type="domain" description="TM7S3/TM198-like" evidence="7">
    <location>
        <begin position="34"/>
        <end position="161"/>
    </location>
</feature>
<dbReference type="InterPro" id="IPR025256">
    <property type="entry name" value="TM7S3/TM198-like_dom"/>
</dbReference>
<evidence type="ECO:0000256" key="2">
    <source>
        <dbReference type="ARBA" id="ARBA00022692"/>
    </source>
</evidence>
<sequence>MTYFTDIFSSMPQLGGRLMGSDMFTQFYTIIFGVLLVLGILNCVFGYRLIRFWMMVGGFFVGAVLAFICVRSMDIQDKTVWGAAVIVTGIIFAVIAFLIYKAGVFLLAAGIGWALSIYFIHPTSSAAFFACILIGIALGTLAVKYCREVLIVATSLIGGLIAGISLGRLGGLDEFPYGIGLSAGFALLGMLIQFAINKPHSEDENAEPENRVESEYPEKTGDSMDMENEGEKAYSQRRRGKNTSDR</sequence>
<feature type="transmembrane region" description="Helical" evidence="6">
    <location>
        <begin position="126"/>
        <end position="143"/>
    </location>
</feature>
<feature type="transmembrane region" description="Helical" evidence="6">
    <location>
        <begin position="79"/>
        <end position="99"/>
    </location>
</feature>
<feature type="region of interest" description="Disordered" evidence="5">
    <location>
        <begin position="201"/>
        <end position="246"/>
    </location>
</feature>
<evidence type="ECO:0000313" key="9">
    <source>
        <dbReference type="Proteomes" id="UP000649826"/>
    </source>
</evidence>
<evidence type="ECO:0000256" key="4">
    <source>
        <dbReference type="ARBA" id="ARBA00023136"/>
    </source>
</evidence>
<organism evidence="8 9">
    <name type="scientific">Blautia difficilis</name>
    <dbReference type="NCBI Taxonomy" id="2763027"/>
    <lineage>
        <taxon>Bacteria</taxon>
        <taxon>Bacillati</taxon>
        <taxon>Bacillota</taxon>
        <taxon>Clostridia</taxon>
        <taxon>Lachnospirales</taxon>
        <taxon>Lachnospiraceae</taxon>
        <taxon>Blautia</taxon>
    </lineage>
</organism>
<feature type="transmembrane region" description="Helical" evidence="6">
    <location>
        <begin position="104"/>
        <end position="120"/>
    </location>
</feature>
<evidence type="ECO:0000256" key="5">
    <source>
        <dbReference type="SAM" id="MobiDB-lite"/>
    </source>
</evidence>
<reference evidence="8 9" key="1">
    <citation type="submission" date="2020-08" db="EMBL/GenBank/DDBJ databases">
        <title>Genome public.</title>
        <authorList>
            <person name="Liu C."/>
            <person name="Sun Q."/>
        </authorList>
    </citation>
    <scope>NUCLEOTIDE SEQUENCE [LARGE SCALE GENOMIC DNA]</scope>
    <source>
        <strain evidence="8 9">M29</strain>
    </source>
</reference>
<feature type="transmembrane region" description="Helical" evidence="6">
    <location>
        <begin position="52"/>
        <end position="73"/>
    </location>
</feature>
<feature type="compositionally biased region" description="Basic residues" evidence="5">
    <location>
        <begin position="235"/>
        <end position="246"/>
    </location>
</feature>
<evidence type="ECO:0000256" key="6">
    <source>
        <dbReference type="SAM" id="Phobius"/>
    </source>
</evidence>
<feature type="transmembrane region" description="Helical" evidence="6">
    <location>
        <begin position="150"/>
        <end position="169"/>
    </location>
</feature>
<keyword evidence="2 6" id="KW-0812">Transmembrane</keyword>
<feature type="compositionally biased region" description="Basic and acidic residues" evidence="5">
    <location>
        <begin position="201"/>
        <end position="222"/>
    </location>
</feature>
<keyword evidence="9" id="KW-1185">Reference proteome</keyword>
<evidence type="ECO:0000259" key="7">
    <source>
        <dbReference type="Pfam" id="PF13886"/>
    </source>
</evidence>
<comment type="caution">
    <text evidence="8">The sequence shown here is derived from an EMBL/GenBank/DDBJ whole genome shotgun (WGS) entry which is preliminary data.</text>
</comment>
<comment type="subcellular location">
    <subcellularLocation>
        <location evidence="1">Membrane</location>
        <topology evidence="1">Multi-pass membrane protein</topology>
    </subcellularLocation>
</comment>
<evidence type="ECO:0000313" key="8">
    <source>
        <dbReference type="EMBL" id="MBC5778758.1"/>
    </source>
</evidence>